<keyword evidence="3 6" id="KW-0813">Transport</keyword>
<keyword evidence="4" id="KW-0479">Metal-binding</keyword>
<evidence type="ECO:0000256" key="7">
    <source>
        <dbReference type="SAM" id="MobiDB-lite"/>
    </source>
</evidence>
<comment type="caution">
    <text evidence="9">The sequence shown here is derived from an EMBL/GenBank/DDBJ whole genome shotgun (WGS) entry which is preliminary data.</text>
</comment>
<dbReference type="EMBL" id="JBDIVE010000009">
    <property type="protein sequence ID" value="MEN3069788.1"/>
    <property type="molecule type" value="Genomic_DNA"/>
</dbReference>
<dbReference type="PANTHER" id="PTHR42953">
    <property type="entry name" value="HIGH-AFFINITY ZINC UPTAKE SYSTEM PROTEIN ZNUA-RELATED"/>
    <property type="match status" value="1"/>
</dbReference>
<evidence type="ECO:0000313" key="9">
    <source>
        <dbReference type="EMBL" id="MEN3069788.1"/>
    </source>
</evidence>
<sequence length="312" mass="33743">MRTALTARLLGALSLTLVLILSCALPAQAAQPPLQVVSSFSILGDLVKQVGGDAVVVSTLVGPDGDAHVFEPRPVDARRVAQADLVFVNGLNFEGWMARLVTSSGYRGKVITASQGVKPRQMKDEHEHGHDHDHDHGNLDPHAWQDLANGIIYVENIRAALVAARPEQAEAINARAARYSAQLREMDAFVRNTLARVPAEKRRIITSHDAFGYFGAAYGVELLSPQGRSTESEASASDVAALIRQMKAKQVRAVFVENVSNPRMIERIAREGGGVVGGRLYSDALSSNNEANTYLKMFQHNASTLASAMLKQ</sequence>
<dbReference type="PRINTS" id="PR00690">
    <property type="entry name" value="ADHESNFAMILY"/>
</dbReference>
<evidence type="ECO:0000256" key="1">
    <source>
        <dbReference type="ARBA" id="ARBA00004196"/>
    </source>
</evidence>
<reference evidence="9 10" key="1">
    <citation type="journal article" date="2018" name="Int. J. Syst. Evol. Microbiol.">
        <title>Uliginosibacterium sediminicola sp. nov., isolated from freshwater sediment.</title>
        <authorList>
            <person name="Hwang W.M."/>
            <person name="Kim S.M."/>
            <person name="Kang K."/>
            <person name="Ahn T.Y."/>
        </authorList>
    </citation>
    <scope>NUCLEOTIDE SEQUENCE [LARGE SCALE GENOMIC DNA]</scope>
    <source>
        <strain evidence="9 10">M1-21</strain>
    </source>
</reference>
<accession>A0ABU9Z1X7</accession>
<feature type="region of interest" description="Disordered" evidence="7">
    <location>
        <begin position="114"/>
        <end position="135"/>
    </location>
</feature>
<evidence type="ECO:0000256" key="8">
    <source>
        <dbReference type="SAM" id="SignalP"/>
    </source>
</evidence>
<feature type="compositionally biased region" description="Basic and acidic residues" evidence="7">
    <location>
        <begin position="121"/>
        <end position="135"/>
    </location>
</feature>
<evidence type="ECO:0000256" key="3">
    <source>
        <dbReference type="ARBA" id="ARBA00022448"/>
    </source>
</evidence>
<evidence type="ECO:0000313" key="10">
    <source>
        <dbReference type="Proteomes" id="UP001410394"/>
    </source>
</evidence>
<name>A0ABU9Z1X7_9RHOO</name>
<dbReference type="InterPro" id="IPR006127">
    <property type="entry name" value="ZnuA-like"/>
</dbReference>
<feature type="signal peptide" evidence="8">
    <location>
        <begin position="1"/>
        <end position="29"/>
    </location>
</feature>
<dbReference type="SUPFAM" id="SSF53807">
    <property type="entry name" value="Helical backbone' metal receptor"/>
    <property type="match status" value="1"/>
</dbReference>
<evidence type="ECO:0000256" key="5">
    <source>
        <dbReference type="ARBA" id="ARBA00022729"/>
    </source>
</evidence>
<comment type="similarity">
    <text evidence="2 6">Belongs to the bacterial solute-binding protein 9 family.</text>
</comment>
<dbReference type="InterPro" id="IPR006129">
    <property type="entry name" value="AdhesinB"/>
</dbReference>
<evidence type="ECO:0000256" key="6">
    <source>
        <dbReference type="RuleBase" id="RU003512"/>
    </source>
</evidence>
<proteinExistence type="inferred from homology"/>
<dbReference type="Gene3D" id="3.40.50.1980">
    <property type="entry name" value="Nitrogenase molybdenum iron protein domain"/>
    <property type="match status" value="2"/>
</dbReference>
<evidence type="ECO:0000256" key="2">
    <source>
        <dbReference type="ARBA" id="ARBA00011028"/>
    </source>
</evidence>
<dbReference type="InterPro" id="IPR006128">
    <property type="entry name" value="Lipoprotein_PsaA-like"/>
</dbReference>
<dbReference type="Pfam" id="PF01297">
    <property type="entry name" value="ZnuA"/>
    <property type="match status" value="1"/>
</dbReference>
<gene>
    <name evidence="9" type="ORF">ABDB84_15000</name>
</gene>
<keyword evidence="10" id="KW-1185">Reference proteome</keyword>
<dbReference type="PANTHER" id="PTHR42953:SF1">
    <property type="entry name" value="METAL-BINDING PROTEIN HI_0362-RELATED"/>
    <property type="match status" value="1"/>
</dbReference>
<evidence type="ECO:0000256" key="4">
    <source>
        <dbReference type="ARBA" id="ARBA00022723"/>
    </source>
</evidence>
<organism evidence="9 10">
    <name type="scientific">Uliginosibacterium sediminicola</name>
    <dbReference type="NCBI Taxonomy" id="2024550"/>
    <lineage>
        <taxon>Bacteria</taxon>
        <taxon>Pseudomonadati</taxon>
        <taxon>Pseudomonadota</taxon>
        <taxon>Betaproteobacteria</taxon>
        <taxon>Rhodocyclales</taxon>
        <taxon>Zoogloeaceae</taxon>
        <taxon>Uliginosibacterium</taxon>
    </lineage>
</organism>
<dbReference type="PROSITE" id="PS51257">
    <property type="entry name" value="PROKAR_LIPOPROTEIN"/>
    <property type="match status" value="1"/>
</dbReference>
<keyword evidence="5 8" id="KW-0732">Signal</keyword>
<dbReference type="RefSeq" id="WP_345920562.1">
    <property type="nucleotide sequence ID" value="NZ_JBDIVE010000009.1"/>
</dbReference>
<protein>
    <submittedName>
        <fullName evidence="9">Zinc ABC transporter substrate-binding protein</fullName>
    </submittedName>
</protein>
<comment type="subcellular location">
    <subcellularLocation>
        <location evidence="1">Cell envelope</location>
    </subcellularLocation>
</comment>
<feature type="chain" id="PRO_5045649464" evidence="8">
    <location>
        <begin position="30"/>
        <end position="312"/>
    </location>
</feature>
<dbReference type="Proteomes" id="UP001410394">
    <property type="component" value="Unassembled WGS sequence"/>
</dbReference>
<dbReference type="PRINTS" id="PR00691">
    <property type="entry name" value="ADHESINB"/>
</dbReference>
<dbReference type="InterPro" id="IPR050492">
    <property type="entry name" value="Bact_metal-bind_prot9"/>
</dbReference>